<dbReference type="STRING" id="36646.A0A1V6UGV1"/>
<dbReference type="AlphaFoldDB" id="A0A1V6UGV1"/>
<evidence type="ECO:0000313" key="2">
    <source>
        <dbReference type="Proteomes" id="UP000191500"/>
    </source>
</evidence>
<evidence type="ECO:0000313" key="1">
    <source>
        <dbReference type="EMBL" id="OQE37651.1"/>
    </source>
</evidence>
<name>A0A1V6UGV1_9EURO</name>
<accession>A0A1V6UGV1</accession>
<sequence length="251" mass="29619">MPVEHNRDWSTLLPAEKTNGETDQAFQLPEIDCFTLYQFPCVLKHPSDYETWRSDIHHTLKMHKLHRLIDHSIVRPYKDSPNARRWQQTSIEVRNWIAWNMNPILVRMIVKEQPRAQLADEFMKGADMILRRFNRSPPQDPVDVSDVLFKFIGCQRSQYSSGRWFVHRLMEYYTHTLNMKLRIPPFIPLLILLSQIEGDVGAAFVNLRYEQMERMTNIAEGVSKGYFENVYFDALECLDSMEESGPLIERV</sequence>
<proteinExistence type="predicted"/>
<organism evidence="1 2">
    <name type="scientific">Penicillium coprophilum</name>
    <dbReference type="NCBI Taxonomy" id="36646"/>
    <lineage>
        <taxon>Eukaryota</taxon>
        <taxon>Fungi</taxon>
        <taxon>Dikarya</taxon>
        <taxon>Ascomycota</taxon>
        <taxon>Pezizomycotina</taxon>
        <taxon>Eurotiomycetes</taxon>
        <taxon>Eurotiomycetidae</taxon>
        <taxon>Eurotiales</taxon>
        <taxon>Aspergillaceae</taxon>
        <taxon>Penicillium</taxon>
    </lineage>
</organism>
<reference evidence="2" key="1">
    <citation type="journal article" date="2017" name="Nat. Microbiol.">
        <title>Global analysis of biosynthetic gene clusters reveals vast potential of secondary metabolite production in Penicillium species.</title>
        <authorList>
            <person name="Nielsen J.C."/>
            <person name="Grijseels S."/>
            <person name="Prigent S."/>
            <person name="Ji B."/>
            <person name="Dainat J."/>
            <person name="Nielsen K.F."/>
            <person name="Frisvad J.C."/>
            <person name="Workman M."/>
            <person name="Nielsen J."/>
        </authorList>
    </citation>
    <scope>NUCLEOTIDE SEQUENCE [LARGE SCALE GENOMIC DNA]</scope>
    <source>
        <strain evidence="2">IBT 31321</strain>
    </source>
</reference>
<protein>
    <submittedName>
        <fullName evidence="1">Uncharacterized protein</fullName>
    </submittedName>
</protein>
<gene>
    <name evidence="1" type="ORF">PENCOP_c009G08430</name>
</gene>
<keyword evidence="2" id="KW-1185">Reference proteome</keyword>
<comment type="caution">
    <text evidence="1">The sequence shown here is derived from an EMBL/GenBank/DDBJ whole genome shotgun (WGS) entry which is preliminary data.</text>
</comment>
<dbReference type="Proteomes" id="UP000191500">
    <property type="component" value="Unassembled WGS sequence"/>
</dbReference>
<dbReference type="EMBL" id="MDDG01000009">
    <property type="protein sequence ID" value="OQE37651.1"/>
    <property type="molecule type" value="Genomic_DNA"/>
</dbReference>